<dbReference type="PANTHER" id="PTHR37536:SF1">
    <property type="entry name" value="ASPERGILLOPEPSIN, PUTAITVE (AFU_ORTHOLOGUE AFUA_7G01200)"/>
    <property type="match status" value="1"/>
</dbReference>
<dbReference type="RefSeq" id="WP_006211914.1">
    <property type="nucleotide sequence ID" value="NZ_ADHJ01000042.1"/>
</dbReference>
<gene>
    <name evidence="2" type="ORF">PVOR_25858</name>
</gene>
<keyword evidence="3" id="KW-1185">Reference proteome</keyword>
<dbReference type="EMBL" id="ADHJ01000042">
    <property type="protein sequence ID" value="EFU39266.1"/>
    <property type="molecule type" value="Genomic_DNA"/>
</dbReference>
<feature type="active site" description="Proton acceptor" evidence="1">
    <location>
        <position position="162"/>
    </location>
</feature>
<reference evidence="2 3" key="1">
    <citation type="journal article" date="2010" name="BMC Genomics">
        <title>Genome sequence of the pattern forming Paenibacillus vortex bacterium reveals potential for thriving in complex environments.</title>
        <authorList>
            <person name="Sirota-Madi A."/>
            <person name="Olender T."/>
            <person name="Helman Y."/>
            <person name="Ingham C."/>
            <person name="Brainis I."/>
            <person name="Roth D."/>
            <person name="Hagi E."/>
            <person name="Brodsky L."/>
            <person name="Leshkowitz D."/>
            <person name="Galatenko V."/>
            <person name="Nikolaev V."/>
            <person name="Mugasimangalam R.C."/>
            <person name="Bransburg-Zabary S."/>
            <person name="Gutnick D.L."/>
            <person name="Lancet D."/>
            <person name="Ben-Jacob E."/>
        </authorList>
    </citation>
    <scope>NUCLEOTIDE SEQUENCE [LARGE SCALE GENOMIC DNA]</scope>
    <source>
        <strain evidence="2 3">V453</strain>
    </source>
</reference>
<dbReference type="Gene3D" id="2.60.120.700">
    <property type="entry name" value="Peptidase G1"/>
    <property type="match status" value="1"/>
</dbReference>
<dbReference type="GO" id="GO:0006508">
    <property type="term" value="P:proteolysis"/>
    <property type="evidence" value="ECO:0007669"/>
    <property type="project" value="InterPro"/>
</dbReference>
<dbReference type="KEGG" id="pvo:PVOR_25858"/>
<dbReference type="InterPro" id="IPR000250">
    <property type="entry name" value="Peptidase_G1"/>
</dbReference>
<evidence type="ECO:0008006" key="4">
    <source>
        <dbReference type="Google" id="ProtNLM"/>
    </source>
</evidence>
<name>A0A2R9SPJ7_9BACL</name>
<organism evidence="2 3">
    <name type="scientific">Paenibacillus vortex V453</name>
    <dbReference type="NCBI Taxonomy" id="715225"/>
    <lineage>
        <taxon>Bacteria</taxon>
        <taxon>Bacillati</taxon>
        <taxon>Bacillota</taxon>
        <taxon>Bacilli</taxon>
        <taxon>Bacillales</taxon>
        <taxon>Paenibacillaceae</taxon>
        <taxon>Paenibacillus</taxon>
    </lineage>
</organism>
<dbReference type="GO" id="GO:0070007">
    <property type="term" value="F:glutamic-type endopeptidase activity"/>
    <property type="evidence" value="ECO:0007669"/>
    <property type="project" value="InterPro"/>
</dbReference>
<evidence type="ECO:0000313" key="3">
    <source>
        <dbReference type="Proteomes" id="UP000003094"/>
    </source>
</evidence>
<proteinExistence type="predicted"/>
<dbReference type="InterPro" id="IPR038656">
    <property type="entry name" value="Peptidase_G1_sf"/>
</dbReference>
<dbReference type="AlphaFoldDB" id="A0A2R9SPJ7"/>
<evidence type="ECO:0000256" key="1">
    <source>
        <dbReference type="PIRSR" id="PIRSR600250-50"/>
    </source>
</evidence>
<dbReference type="SUPFAM" id="SSF49899">
    <property type="entry name" value="Concanavalin A-like lectins/glucanases"/>
    <property type="match status" value="1"/>
</dbReference>
<accession>A0A2R9SPJ7</accession>
<sequence>MGILKVDKWNHTCKLETSAKPHRNIGWVSSNWSGYSIMGKKRTFKRVSAKWNVPFLRPSQGASYSSAWIGIDGYGNNSLIQTGTGHDFIDGKAYYYAWWEILPASVTLIPLPVQPGDRMHATIIKRSGSIWLICLRNSTRNWTFRTSQRYTGPQTSAEWIVEAPQVNGELAQMARLSPVIFSCCRANGRSPRLISVDGGIMIQDLKITSIPSNPNRAGDRFVVKSDHS</sequence>
<evidence type="ECO:0000313" key="2">
    <source>
        <dbReference type="EMBL" id="EFU39266.1"/>
    </source>
</evidence>
<dbReference type="InterPro" id="IPR013320">
    <property type="entry name" value="ConA-like_dom_sf"/>
</dbReference>
<comment type="caution">
    <text evidence="2">The sequence shown here is derived from an EMBL/GenBank/DDBJ whole genome shotgun (WGS) entry which is preliminary data.</text>
</comment>
<dbReference type="PANTHER" id="PTHR37536">
    <property type="entry name" value="PUTATIVE (AFU_ORTHOLOGUE AFUA_3G02970)-RELATED"/>
    <property type="match status" value="1"/>
</dbReference>
<protein>
    <recommendedName>
        <fullName evidence="4">Peptidase A4 family protein</fullName>
    </recommendedName>
</protein>
<dbReference type="Pfam" id="PF01828">
    <property type="entry name" value="Peptidase_A4"/>
    <property type="match status" value="1"/>
</dbReference>
<dbReference type="CDD" id="cd13426">
    <property type="entry name" value="Peptidase_G1"/>
    <property type="match status" value="1"/>
</dbReference>
<dbReference type="Proteomes" id="UP000003094">
    <property type="component" value="Unassembled WGS sequence"/>
</dbReference>